<dbReference type="InterPro" id="IPR020234">
    <property type="entry name" value="Mite_allergen_group-7"/>
</dbReference>
<dbReference type="AlphaFoldDB" id="T1ITL8"/>
<evidence type="ECO:0000256" key="1">
    <source>
        <dbReference type="SAM" id="SignalP"/>
    </source>
</evidence>
<dbReference type="InterPro" id="IPR038602">
    <property type="entry name" value="Mite_allergen_7_sf"/>
</dbReference>
<dbReference type="EMBL" id="JH431492">
    <property type="status" value="NOT_ANNOTATED_CDS"/>
    <property type="molecule type" value="Genomic_DNA"/>
</dbReference>
<keyword evidence="3" id="KW-1185">Reference proteome</keyword>
<dbReference type="HOGENOM" id="CLU_626023_0_0_1"/>
<dbReference type="EnsemblMetazoa" id="SMAR004470-RA">
    <property type="protein sequence ID" value="SMAR004470-PA"/>
    <property type="gene ID" value="SMAR004470"/>
</dbReference>
<reference evidence="2" key="2">
    <citation type="submission" date="2015-02" db="UniProtKB">
        <authorList>
            <consortium name="EnsemblMetazoa"/>
        </authorList>
    </citation>
    <scope>IDENTIFICATION</scope>
</reference>
<dbReference type="Proteomes" id="UP000014500">
    <property type="component" value="Unassembled WGS sequence"/>
</dbReference>
<dbReference type="PhylomeDB" id="T1ITL8"/>
<evidence type="ECO:0008006" key="4">
    <source>
        <dbReference type="Google" id="ProtNLM"/>
    </source>
</evidence>
<dbReference type="Pfam" id="PF06585">
    <property type="entry name" value="JHBP"/>
    <property type="match status" value="1"/>
</dbReference>
<protein>
    <recommendedName>
        <fullName evidence="4">Lipid-binding serum glycoprotein C-terminal domain-containing protein</fullName>
    </recommendedName>
</protein>
<evidence type="ECO:0000313" key="3">
    <source>
        <dbReference type="Proteomes" id="UP000014500"/>
    </source>
</evidence>
<sequence length="438" mass="49742">MFYVISLMFIFLVPAFSQHLQAKRQQDGLEIFIRNSFYNFGEFLATGAYDLRTPAMDPVEVKRKFTFKISTNSTQLATTAKQMTISGLSNMSITDIDMNVPNMTLLVAFTIPKLMITGQYSAKGLVYHVFPLQGNGDFVIECEEVIASTDVHMKRNEENNNLDIEKFEISFKAKYLMQSFEKVLGGGHIGSLINYFARKLGEGIFETLHPFFARSFGEAVRRKLVQVLRKIRISPETGSAANVKRSMQELNDAGLRSEEMFNDYFDDVVHNFKKMLNQRNLDPLPFPDFDSKLFQNGSLSGLQSLQRLSDAIISLSGNTIMIDVSFLLENTTWTLWFLSDFSHKGKIEFKVSSVTVSLGVDVDLKSKDIAIKMAKLRIIDLKGVLFNLNMGLGPFDLLFSSMVNDMTHDFTNTFTYLLEIVFKLILEFSVNNFLLTNQ</sequence>
<name>T1ITL8_STRMM</name>
<accession>T1ITL8</accession>
<dbReference type="SUPFAM" id="SSF55394">
    <property type="entry name" value="Bactericidal permeability-increasing protein, BPI"/>
    <property type="match status" value="1"/>
</dbReference>
<dbReference type="InterPro" id="IPR017943">
    <property type="entry name" value="Bactericidal_perm-incr_a/b_dom"/>
</dbReference>
<keyword evidence="1" id="KW-0732">Signal</keyword>
<dbReference type="PANTHER" id="PTHR11008:SF41">
    <property type="entry name" value="RE70318P"/>
    <property type="match status" value="1"/>
</dbReference>
<organism evidence="2 3">
    <name type="scientific">Strigamia maritima</name>
    <name type="common">European centipede</name>
    <name type="synonym">Geophilus maritimus</name>
    <dbReference type="NCBI Taxonomy" id="126957"/>
    <lineage>
        <taxon>Eukaryota</taxon>
        <taxon>Metazoa</taxon>
        <taxon>Ecdysozoa</taxon>
        <taxon>Arthropoda</taxon>
        <taxon>Myriapoda</taxon>
        <taxon>Chilopoda</taxon>
        <taxon>Pleurostigmophora</taxon>
        <taxon>Geophilomorpha</taxon>
        <taxon>Linotaeniidae</taxon>
        <taxon>Strigamia</taxon>
    </lineage>
</organism>
<feature type="chain" id="PRO_5004579522" description="Lipid-binding serum glycoprotein C-terminal domain-containing protein" evidence="1">
    <location>
        <begin position="18"/>
        <end position="438"/>
    </location>
</feature>
<dbReference type="Gene3D" id="3.15.10.30">
    <property type="entry name" value="Haemolymph juvenile hormone binding protein"/>
    <property type="match status" value="1"/>
</dbReference>
<dbReference type="InterPro" id="IPR010562">
    <property type="entry name" value="Haemolymph_juvenile_hormone-bd"/>
</dbReference>
<dbReference type="Gene3D" id="3.15.10.50">
    <property type="match status" value="1"/>
</dbReference>
<dbReference type="PANTHER" id="PTHR11008">
    <property type="entry name" value="PROTEIN TAKEOUT-LIKE PROTEIN"/>
    <property type="match status" value="1"/>
</dbReference>
<dbReference type="GO" id="GO:0008289">
    <property type="term" value="F:lipid binding"/>
    <property type="evidence" value="ECO:0007669"/>
    <property type="project" value="InterPro"/>
</dbReference>
<dbReference type="InterPro" id="IPR038606">
    <property type="entry name" value="To_sf"/>
</dbReference>
<dbReference type="SMART" id="SM00700">
    <property type="entry name" value="JHBP"/>
    <property type="match status" value="1"/>
</dbReference>
<reference evidence="3" key="1">
    <citation type="submission" date="2011-05" db="EMBL/GenBank/DDBJ databases">
        <authorList>
            <person name="Richards S.R."/>
            <person name="Qu J."/>
            <person name="Jiang H."/>
            <person name="Jhangiani S.N."/>
            <person name="Agravi P."/>
            <person name="Goodspeed R."/>
            <person name="Gross S."/>
            <person name="Mandapat C."/>
            <person name="Jackson L."/>
            <person name="Mathew T."/>
            <person name="Pu L."/>
            <person name="Thornton R."/>
            <person name="Saada N."/>
            <person name="Wilczek-Boney K.B."/>
            <person name="Lee S."/>
            <person name="Kovar C."/>
            <person name="Wu Y."/>
            <person name="Scherer S.E."/>
            <person name="Worley K.C."/>
            <person name="Muzny D.M."/>
            <person name="Gibbs R."/>
        </authorList>
    </citation>
    <scope>NUCLEOTIDE SEQUENCE</scope>
    <source>
        <strain evidence="3">Brora</strain>
    </source>
</reference>
<proteinExistence type="predicted"/>
<dbReference type="Pfam" id="PF16984">
    <property type="entry name" value="Grp7_allergen"/>
    <property type="match status" value="1"/>
</dbReference>
<feature type="signal peptide" evidence="1">
    <location>
        <begin position="1"/>
        <end position="17"/>
    </location>
</feature>
<evidence type="ECO:0000313" key="2">
    <source>
        <dbReference type="EnsemblMetazoa" id="SMAR004470-PA"/>
    </source>
</evidence>